<reference evidence="2 3" key="1">
    <citation type="submission" date="2019-04" db="EMBL/GenBank/DDBJ databases">
        <title>Whole genome sequencing of Brevibacillus sp. TGS2-1.</title>
        <authorList>
            <person name="Choi A."/>
        </authorList>
    </citation>
    <scope>NUCLEOTIDE SEQUENCE [LARGE SCALE GENOMIC DNA]</scope>
    <source>
        <strain evidence="2 3">TGS2-1</strain>
    </source>
</reference>
<feature type="transmembrane region" description="Helical" evidence="1">
    <location>
        <begin position="103"/>
        <end position="124"/>
    </location>
</feature>
<feature type="transmembrane region" description="Helical" evidence="1">
    <location>
        <begin position="40"/>
        <end position="58"/>
    </location>
</feature>
<keyword evidence="1" id="KW-0812">Transmembrane</keyword>
<feature type="transmembrane region" description="Helical" evidence="1">
    <location>
        <begin position="65"/>
        <end position="83"/>
    </location>
</feature>
<name>A0A4U2Y9T1_9BACL</name>
<dbReference type="OrthoDB" id="9939642at2"/>
<evidence type="ECO:0000313" key="2">
    <source>
        <dbReference type="EMBL" id="TKI57014.1"/>
    </source>
</evidence>
<protein>
    <submittedName>
        <fullName evidence="2">Uncharacterized protein</fullName>
    </submittedName>
</protein>
<sequence>MLVFLNWLLFIVLLIGSSIQLFLDLLMGADIPVVLYKGEFIRFIKYSGVLFALFMVFLSLQRRISILIINTFLQIFIFGWWLISLESSVELETRVDELIYSSLTGLGSTLIIITYSLILLVKLLKETGKIKL</sequence>
<keyword evidence="3" id="KW-1185">Reference proteome</keyword>
<feature type="transmembrane region" description="Helical" evidence="1">
    <location>
        <begin position="7"/>
        <end position="28"/>
    </location>
</feature>
<accession>A0A4U2Y9T1</accession>
<dbReference type="RefSeq" id="WP_137030476.1">
    <property type="nucleotide sequence ID" value="NZ_SZNK01000001.1"/>
</dbReference>
<evidence type="ECO:0000313" key="3">
    <source>
        <dbReference type="Proteomes" id="UP000307841"/>
    </source>
</evidence>
<gene>
    <name evidence="2" type="ORF">E8L90_16935</name>
</gene>
<dbReference type="Proteomes" id="UP000307841">
    <property type="component" value="Unassembled WGS sequence"/>
</dbReference>
<keyword evidence="1" id="KW-0472">Membrane</keyword>
<dbReference type="AlphaFoldDB" id="A0A4U2Y9T1"/>
<proteinExistence type="predicted"/>
<evidence type="ECO:0000256" key="1">
    <source>
        <dbReference type="SAM" id="Phobius"/>
    </source>
</evidence>
<organism evidence="2 3">
    <name type="scientific">Brevibacillus antibioticus</name>
    <dbReference type="NCBI Taxonomy" id="2570228"/>
    <lineage>
        <taxon>Bacteria</taxon>
        <taxon>Bacillati</taxon>
        <taxon>Bacillota</taxon>
        <taxon>Bacilli</taxon>
        <taxon>Bacillales</taxon>
        <taxon>Paenibacillaceae</taxon>
        <taxon>Brevibacillus</taxon>
    </lineage>
</organism>
<dbReference type="EMBL" id="SZNK01000001">
    <property type="protein sequence ID" value="TKI57014.1"/>
    <property type="molecule type" value="Genomic_DNA"/>
</dbReference>
<keyword evidence="1" id="KW-1133">Transmembrane helix</keyword>
<comment type="caution">
    <text evidence="2">The sequence shown here is derived from an EMBL/GenBank/DDBJ whole genome shotgun (WGS) entry which is preliminary data.</text>
</comment>